<organism evidence="2">
    <name type="scientific">Salmonella enterica</name>
    <name type="common">Salmonella choleraesuis</name>
    <dbReference type="NCBI Taxonomy" id="28901"/>
    <lineage>
        <taxon>Bacteria</taxon>
        <taxon>Pseudomonadati</taxon>
        <taxon>Pseudomonadota</taxon>
        <taxon>Gammaproteobacteria</taxon>
        <taxon>Enterobacterales</taxon>
        <taxon>Enterobacteriaceae</taxon>
        <taxon>Salmonella</taxon>
    </lineage>
</organism>
<sequence>MKKEITTPTFALSGQTYTFVETFFGIVSDANPINDQVWVKSDAGNETQQVAHGVPFRNSHHIRKYELHQYNKDGSYNLYKDALIVNESTGEYKVNLSARTIFIPAFLTMFFSNASMVSIYRAMPVPKFFSAIFIFLCSAALISFFTLPWEFKDGYVWDDHKYVWLTYFSTRIGSFFCIKWMKKRSEKFDNEIKKLITSMKY</sequence>
<name>A0A5T2QWT5_SALER</name>
<keyword evidence="1" id="KW-1133">Transmembrane helix</keyword>
<dbReference type="AlphaFoldDB" id="A0A5T2QWT5"/>
<feature type="transmembrane region" description="Helical" evidence="1">
    <location>
        <begin position="128"/>
        <end position="149"/>
    </location>
</feature>
<keyword evidence="1" id="KW-0472">Membrane</keyword>
<protein>
    <submittedName>
        <fullName evidence="2">Uncharacterized protein</fullName>
    </submittedName>
</protein>
<proteinExistence type="predicted"/>
<evidence type="ECO:0000313" key="2">
    <source>
        <dbReference type="EMBL" id="EAM5642447.1"/>
    </source>
</evidence>
<gene>
    <name evidence="2" type="ORF">EOF35_10320</name>
</gene>
<comment type="caution">
    <text evidence="2">The sequence shown here is derived from an EMBL/GenBank/DDBJ whole genome shotgun (WGS) entry which is preliminary data.</text>
</comment>
<accession>A0A5T2QWT5</accession>
<feature type="transmembrane region" description="Helical" evidence="1">
    <location>
        <begin position="161"/>
        <end position="178"/>
    </location>
</feature>
<keyword evidence="1" id="KW-0812">Transmembrane</keyword>
<reference evidence="2" key="1">
    <citation type="submission" date="2019-01" db="EMBL/GenBank/DDBJ databases">
        <authorList>
            <consortium name="PulseNet: The National Subtyping Network for Foodborne Disease Surveillance"/>
            <person name="Tarr C.L."/>
            <person name="Trees E."/>
            <person name="Katz L.S."/>
            <person name="Carleton-Romer H.A."/>
            <person name="Stroika S."/>
            <person name="Kucerova Z."/>
            <person name="Roache K.F."/>
            <person name="Sabol A.L."/>
            <person name="Besser J."/>
            <person name="Gerner-Smidt P."/>
        </authorList>
    </citation>
    <scope>NUCLEOTIDE SEQUENCE</scope>
    <source>
        <strain evidence="2">PNUSAS064512</strain>
    </source>
</reference>
<evidence type="ECO:0000256" key="1">
    <source>
        <dbReference type="SAM" id="Phobius"/>
    </source>
</evidence>
<dbReference type="EMBL" id="AACVIE010000004">
    <property type="protein sequence ID" value="EAM5642447.1"/>
    <property type="molecule type" value="Genomic_DNA"/>
</dbReference>